<dbReference type="EMBL" id="JAWDGP010006989">
    <property type="protein sequence ID" value="KAK3731770.1"/>
    <property type="molecule type" value="Genomic_DNA"/>
</dbReference>
<comment type="caution">
    <text evidence="2">The sequence shown here is derived from an EMBL/GenBank/DDBJ whole genome shotgun (WGS) entry which is preliminary data.</text>
</comment>
<proteinExistence type="predicted"/>
<dbReference type="AlphaFoldDB" id="A0AAE1CRX7"/>
<accession>A0AAE1CRX7</accession>
<gene>
    <name evidence="2" type="ORF">RRG08_035436</name>
</gene>
<protein>
    <submittedName>
        <fullName evidence="2">Uncharacterized protein</fullName>
    </submittedName>
</protein>
<evidence type="ECO:0000313" key="2">
    <source>
        <dbReference type="EMBL" id="KAK3731770.1"/>
    </source>
</evidence>
<evidence type="ECO:0000256" key="1">
    <source>
        <dbReference type="SAM" id="MobiDB-lite"/>
    </source>
</evidence>
<feature type="region of interest" description="Disordered" evidence="1">
    <location>
        <begin position="1"/>
        <end position="37"/>
    </location>
</feature>
<evidence type="ECO:0000313" key="3">
    <source>
        <dbReference type="Proteomes" id="UP001283361"/>
    </source>
</evidence>
<reference evidence="2" key="1">
    <citation type="journal article" date="2023" name="G3 (Bethesda)">
        <title>A reference genome for the long-term kleptoplast-retaining sea slug Elysia crispata morphotype clarki.</title>
        <authorList>
            <person name="Eastman K.E."/>
            <person name="Pendleton A.L."/>
            <person name="Shaikh M.A."/>
            <person name="Suttiyut T."/>
            <person name="Ogas R."/>
            <person name="Tomko P."/>
            <person name="Gavelis G."/>
            <person name="Widhalm J.R."/>
            <person name="Wisecaver J.H."/>
        </authorList>
    </citation>
    <scope>NUCLEOTIDE SEQUENCE</scope>
    <source>
        <strain evidence="2">ECLA1</strain>
    </source>
</reference>
<feature type="compositionally biased region" description="Basic and acidic residues" evidence="1">
    <location>
        <begin position="9"/>
        <end position="22"/>
    </location>
</feature>
<organism evidence="2 3">
    <name type="scientific">Elysia crispata</name>
    <name type="common">lettuce slug</name>
    <dbReference type="NCBI Taxonomy" id="231223"/>
    <lineage>
        <taxon>Eukaryota</taxon>
        <taxon>Metazoa</taxon>
        <taxon>Spiralia</taxon>
        <taxon>Lophotrochozoa</taxon>
        <taxon>Mollusca</taxon>
        <taxon>Gastropoda</taxon>
        <taxon>Heterobranchia</taxon>
        <taxon>Euthyneura</taxon>
        <taxon>Panpulmonata</taxon>
        <taxon>Sacoglossa</taxon>
        <taxon>Placobranchoidea</taxon>
        <taxon>Plakobranchidae</taxon>
        <taxon>Elysia</taxon>
    </lineage>
</organism>
<dbReference type="Proteomes" id="UP001283361">
    <property type="component" value="Unassembled WGS sequence"/>
</dbReference>
<name>A0AAE1CRX7_9GAST</name>
<keyword evidence="3" id="KW-1185">Reference proteome</keyword>
<sequence length="95" mass="10146">MKAFGGRQTEGDHCEKAEDGKGRTGNSGVDTVAPDDNGVRQVQVASNADLETSRSEFTVFGGGITADRIKPVLRSASFKTLTHRGRTSFSEAQDE</sequence>